<dbReference type="RefSeq" id="WP_226134198.1">
    <property type="nucleotide sequence ID" value="NZ_CAJPHQ010000011.1"/>
</dbReference>
<evidence type="ECO:0000313" key="1">
    <source>
        <dbReference type="EMBL" id="MCA8380668.1"/>
    </source>
</evidence>
<comment type="caution">
    <text evidence="1">The sequence shown here is derived from an EMBL/GenBank/DDBJ whole genome shotgun (WGS) entry which is preliminary data.</text>
</comment>
<organism evidence="1 2">
    <name type="scientific">Burkholderia cenocepacia</name>
    <dbReference type="NCBI Taxonomy" id="95486"/>
    <lineage>
        <taxon>Bacteria</taxon>
        <taxon>Pseudomonadati</taxon>
        <taxon>Pseudomonadota</taxon>
        <taxon>Betaproteobacteria</taxon>
        <taxon>Burkholderiales</taxon>
        <taxon>Burkholderiaceae</taxon>
        <taxon>Burkholderia</taxon>
        <taxon>Burkholderia cepacia complex</taxon>
    </lineage>
</organism>
<dbReference type="EMBL" id="JAIZTC010000004">
    <property type="protein sequence ID" value="MCA8380668.1"/>
    <property type="molecule type" value="Genomic_DNA"/>
</dbReference>
<name>A0AAW4TH19_9BURK</name>
<protein>
    <submittedName>
        <fullName evidence="1">Uncharacterized protein</fullName>
    </submittedName>
</protein>
<reference evidence="1" key="1">
    <citation type="submission" date="2023-08" db="EMBL/GenBank/DDBJ databases">
        <title>A collection of bacterial strains from the Burkholderia cepacia Research Laboratory and Repository.</title>
        <authorList>
            <person name="Lipuma J."/>
            <person name="Spilker T."/>
        </authorList>
    </citation>
    <scope>NUCLEOTIDE SEQUENCE</scope>
    <source>
        <strain evidence="1">AU0862</strain>
    </source>
</reference>
<dbReference type="AlphaFoldDB" id="A0AAW4TH19"/>
<proteinExistence type="predicted"/>
<accession>A0AAW4TH19</accession>
<sequence length="46" mass="4926">MNYRTKNRLGIVVVAFLTIAVVFAASMSGATRNAALAHGVLHAQQR</sequence>
<gene>
    <name evidence="1" type="ORF">LGN22_17485</name>
</gene>
<evidence type="ECO:0000313" key="2">
    <source>
        <dbReference type="Proteomes" id="UP001199070"/>
    </source>
</evidence>
<dbReference type="Proteomes" id="UP001199070">
    <property type="component" value="Unassembled WGS sequence"/>
</dbReference>